<dbReference type="PANTHER" id="PTHR23235:SF155">
    <property type="entry name" value="EARLY GROWTH RESPONSE 4-RELATED"/>
    <property type="match status" value="1"/>
</dbReference>
<evidence type="ECO:0000256" key="7">
    <source>
        <dbReference type="ARBA" id="ARBA00022771"/>
    </source>
</evidence>
<evidence type="ECO:0000256" key="2">
    <source>
        <dbReference type="ARBA" id="ARBA00006991"/>
    </source>
</evidence>
<dbReference type="InterPro" id="IPR036236">
    <property type="entry name" value="Znf_C2H2_sf"/>
</dbReference>
<organism evidence="20 21">
    <name type="scientific">Megalops atlanticus</name>
    <name type="common">Tarpon</name>
    <name type="synonym">Clupea gigantea</name>
    <dbReference type="NCBI Taxonomy" id="7932"/>
    <lineage>
        <taxon>Eukaryota</taxon>
        <taxon>Metazoa</taxon>
        <taxon>Chordata</taxon>
        <taxon>Craniata</taxon>
        <taxon>Vertebrata</taxon>
        <taxon>Euteleostomi</taxon>
        <taxon>Actinopterygii</taxon>
        <taxon>Neopterygii</taxon>
        <taxon>Teleostei</taxon>
        <taxon>Elopiformes</taxon>
        <taxon>Megalopidae</taxon>
        <taxon>Megalops</taxon>
    </lineage>
</organism>
<comment type="subcellular location">
    <subcellularLocation>
        <location evidence="1">Nucleus</location>
    </subcellularLocation>
</comment>
<feature type="compositionally biased region" description="Low complexity" evidence="18">
    <location>
        <begin position="768"/>
        <end position="780"/>
    </location>
</feature>
<dbReference type="GO" id="GO:0000978">
    <property type="term" value="F:RNA polymerase II cis-regulatory region sequence-specific DNA binding"/>
    <property type="evidence" value="ECO:0007669"/>
    <property type="project" value="TreeGrafter"/>
</dbReference>
<proteinExistence type="inferred from homology"/>
<dbReference type="GO" id="GO:0030154">
    <property type="term" value="P:cell differentiation"/>
    <property type="evidence" value="ECO:0007669"/>
    <property type="project" value="UniProtKB-KW"/>
</dbReference>
<gene>
    <name evidence="20" type="ORF">MATL_G00182280</name>
</gene>
<evidence type="ECO:0000256" key="17">
    <source>
        <dbReference type="PROSITE-ProRule" id="PRU00042"/>
    </source>
</evidence>
<dbReference type="GO" id="GO:0001227">
    <property type="term" value="F:DNA-binding transcription repressor activity, RNA polymerase II-specific"/>
    <property type="evidence" value="ECO:0007669"/>
    <property type="project" value="UniProtKB-ARBA"/>
</dbReference>
<evidence type="ECO:0000256" key="8">
    <source>
        <dbReference type="ARBA" id="ARBA00022782"/>
    </source>
</evidence>
<keyword evidence="10" id="KW-0832">Ubl conjugation</keyword>
<keyword evidence="21" id="KW-1185">Reference proteome</keyword>
<dbReference type="Pfam" id="PF00096">
    <property type="entry name" value="zf-C2H2"/>
    <property type="match status" value="2"/>
</dbReference>
<keyword evidence="13" id="KW-0804">Transcription</keyword>
<dbReference type="SMART" id="SM00355">
    <property type="entry name" value="ZnF_C2H2"/>
    <property type="match status" value="4"/>
</dbReference>
<comment type="caution">
    <text evidence="20">The sequence shown here is derived from an EMBL/GenBank/DDBJ whole genome shotgun (WGS) entry which is preliminary data.</text>
</comment>
<feature type="region of interest" description="Disordered" evidence="18">
    <location>
        <begin position="306"/>
        <end position="373"/>
    </location>
</feature>
<feature type="domain" description="C2H2-type" evidence="19">
    <location>
        <begin position="285"/>
        <end position="313"/>
    </location>
</feature>
<dbReference type="AlphaFoldDB" id="A0A9D3PPM7"/>
<dbReference type="Gene3D" id="3.30.160.60">
    <property type="entry name" value="Classic Zinc Finger"/>
    <property type="match status" value="4"/>
</dbReference>
<dbReference type="PROSITE" id="PS50157">
    <property type="entry name" value="ZINC_FINGER_C2H2_2"/>
    <property type="match status" value="4"/>
</dbReference>
<evidence type="ECO:0000256" key="16">
    <source>
        <dbReference type="ARBA" id="ARBA00067216"/>
    </source>
</evidence>
<evidence type="ECO:0000256" key="15">
    <source>
        <dbReference type="ARBA" id="ARBA00059547"/>
    </source>
</evidence>
<evidence type="ECO:0000256" key="4">
    <source>
        <dbReference type="ARBA" id="ARBA00022499"/>
    </source>
</evidence>
<feature type="domain" description="C2H2-type" evidence="19">
    <location>
        <begin position="257"/>
        <end position="284"/>
    </location>
</feature>
<accession>A0A9D3PPM7</accession>
<evidence type="ECO:0000256" key="12">
    <source>
        <dbReference type="ARBA" id="ARBA00023125"/>
    </source>
</evidence>
<feature type="domain" description="C2H2-type" evidence="19">
    <location>
        <begin position="229"/>
        <end position="256"/>
    </location>
</feature>
<dbReference type="Proteomes" id="UP001046870">
    <property type="component" value="Chromosome 15"/>
</dbReference>
<feature type="region of interest" description="Disordered" evidence="18">
    <location>
        <begin position="767"/>
        <end position="821"/>
    </location>
</feature>
<dbReference type="FunFam" id="3.30.160.60:FF:000067">
    <property type="entry name" value="Vascular endothelial zinc finger 1"/>
    <property type="match status" value="1"/>
</dbReference>
<feature type="compositionally biased region" description="Polar residues" evidence="18">
    <location>
        <begin position="716"/>
        <end position="729"/>
    </location>
</feature>
<evidence type="ECO:0000256" key="1">
    <source>
        <dbReference type="ARBA" id="ARBA00004123"/>
    </source>
</evidence>
<dbReference type="OrthoDB" id="8117402at2759"/>
<feature type="domain" description="C2H2-type" evidence="19">
    <location>
        <begin position="201"/>
        <end position="228"/>
    </location>
</feature>
<evidence type="ECO:0000256" key="5">
    <source>
        <dbReference type="ARBA" id="ARBA00022723"/>
    </source>
</evidence>
<evidence type="ECO:0000256" key="9">
    <source>
        <dbReference type="ARBA" id="ARBA00022833"/>
    </source>
</evidence>
<evidence type="ECO:0000256" key="13">
    <source>
        <dbReference type="ARBA" id="ARBA00023163"/>
    </source>
</evidence>
<keyword evidence="11" id="KW-0805">Transcription regulation</keyword>
<dbReference type="SUPFAM" id="SSF57667">
    <property type="entry name" value="beta-beta-alpha zinc fingers"/>
    <property type="match status" value="2"/>
</dbReference>
<evidence type="ECO:0000256" key="3">
    <source>
        <dbReference type="ARBA" id="ARBA00022491"/>
    </source>
</evidence>
<dbReference type="EMBL" id="JAFDVH010000015">
    <property type="protein sequence ID" value="KAG7463963.1"/>
    <property type="molecule type" value="Genomic_DNA"/>
</dbReference>
<dbReference type="InterPro" id="IPR013087">
    <property type="entry name" value="Znf_C2H2_type"/>
</dbReference>
<evidence type="ECO:0000256" key="11">
    <source>
        <dbReference type="ARBA" id="ARBA00023015"/>
    </source>
</evidence>
<keyword evidence="6" id="KW-0677">Repeat</keyword>
<dbReference type="PROSITE" id="PS00028">
    <property type="entry name" value="ZINC_FINGER_C2H2_1"/>
    <property type="match status" value="4"/>
</dbReference>
<comment type="similarity">
    <text evidence="2">Belongs to the krueppel C2H2-type zinc-finger protein family.</text>
</comment>
<evidence type="ECO:0000313" key="21">
    <source>
        <dbReference type="Proteomes" id="UP001046870"/>
    </source>
</evidence>
<dbReference type="FunFam" id="3.30.160.60:FF:000313">
    <property type="entry name" value="Zinc finger protein 281"/>
    <property type="match status" value="1"/>
</dbReference>
<feature type="region of interest" description="Disordered" evidence="18">
    <location>
        <begin position="427"/>
        <end position="448"/>
    </location>
</feature>
<feature type="compositionally biased region" description="Polar residues" evidence="18">
    <location>
        <begin position="801"/>
        <end position="821"/>
    </location>
</feature>
<keyword evidence="8" id="KW-0221">Differentiation</keyword>
<sequence>MQNLKTTLSDLYNIEDRPCASPVRMNMDEKQEGMLMKCSGAVDLDPASRALGCQGLDRRRGGGGLVELTLDGRSLAHHALLAEDEDEEEEEGLEERSVLPHCLAPLDELMLHEETVRNNVEEEVELRPLLHHKLQNPLHLPVGIKQEIKQFDAGMQMKKERKQAKELTDCPKKKKRKQKPPAKILTINEDGSLGLQSPKSHVCEHCSAAFRTNYHLQRHAFIHTGEKPFQCSQCDMRFIQKYLLQRHEKIHTGEKPFRCDECGMKFIQKYHMERHKRTHSGEKPYQCNYCQQYFSRTDRVLKHKRMCHENRSRKASKAAVKDGQPGSEDDLGLSFPASDSSMLKKKRQKASEKHRGSASLPEKSSDREEKQDQRPLLYGLASKVKHEYVVAEYSVELPGSQIDSTRPGGLSLSEGIQPPKLVLKKVVNKQSQRQPAEQPDDLSPLSSFEDGKVTRYTFELVDKEKLLDTESHTDLDAVDTIQGAASKPAASSTNYDDAVQFLKKKRYLQAAGPSSARDCNLNVGSRTSQTSAAQTAGSSIMDDGASASILDTQALKAEIKANHDKNVLPDEVLQTLLDHYSNKANGQSEISFSVADTEVTSCISINSSDMSEVSQTEALGMSSQAPPAEKASMLQEYSKFLQQALERTSQNDTYLNTQSLTFVTESQPLSNQPLFSTVDKHYTSSSRLRLAMNSPLRSSSEKSHFGLLVGDSQHSFSFSGDETNPSSVSPGDDFLEQVSSPKKPDAHAVNPAFQIGTFEQNFRSHFQSARSGISSQSSFSNGPLRGHEGGTDFPEFPLANVTDNRTRLTSSPDSTGSQTFG</sequence>
<keyword evidence="12" id="KW-0238">DNA-binding</keyword>
<dbReference type="GO" id="GO:0005634">
    <property type="term" value="C:nucleus"/>
    <property type="evidence" value="ECO:0007669"/>
    <property type="project" value="UniProtKB-SubCell"/>
</dbReference>
<reference evidence="20" key="1">
    <citation type="submission" date="2021-01" db="EMBL/GenBank/DDBJ databases">
        <authorList>
            <person name="Zahm M."/>
            <person name="Roques C."/>
            <person name="Cabau C."/>
            <person name="Klopp C."/>
            <person name="Donnadieu C."/>
            <person name="Jouanno E."/>
            <person name="Lampietro C."/>
            <person name="Louis A."/>
            <person name="Herpin A."/>
            <person name="Echchiki A."/>
            <person name="Berthelot C."/>
            <person name="Parey E."/>
            <person name="Roest-Crollius H."/>
            <person name="Braasch I."/>
            <person name="Postlethwait J."/>
            <person name="Bobe J."/>
            <person name="Montfort J."/>
            <person name="Bouchez O."/>
            <person name="Begum T."/>
            <person name="Mejri S."/>
            <person name="Adams A."/>
            <person name="Chen W.-J."/>
            <person name="Guiguen Y."/>
        </authorList>
    </citation>
    <scope>NUCLEOTIDE SEQUENCE</scope>
    <source>
        <strain evidence="20">YG-15Mar2019-1</strain>
        <tissue evidence="20">Brain</tissue>
    </source>
</reference>
<dbReference type="GO" id="GO:0008270">
    <property type="term" value="F:zinc ion binding"/>
    <property type="evidence" value="ECO:0007669"/>
    <property type="project" value="UniProtKB-KW"/>
</dbReference>
<keyword evidence="14" id="KW-0539">Nucleus</keyword>
<feature type="compositionally biased region" description="Basic and acidic residues" evidence="18">
    <location>
        <begin position="363"/>
        <end position="373"/>
    </location>
</feature>
<keyword evidence="4" id="KW-1017">Isopeptide bond</keyword>
<protein>
    <recommendedName>
        <fullName evidence="16">Zinc finger protein 281</fullName>
    </recommendedName>
</protein>
<evidence type="ECO:0000256" key="14">
    <source>
        <dbReference type="ARBA" id="ARBA00023242"/>
    </source>
</evidence>
<name>A0A9D3PPM7_MEGAT</name>
<feature type="region of interest" description="Disordered" evidence="18">
    <location>
        <begin position="716"/>
        <end position="746"/>
    </location>
</feature>
<keyword evidence="7 17" id="KW-0863">Zinc-finger</keyword>
<comment type="function">
    <text evidence="15">Transcription repressor that plays a role in regulation of embryonic stem cells (ESCs) differentiation. Required for ESCs differentiation and acts by mediating autorepression of NANOG in ESCs: binds to the NANOG promoter and promotes association of NANOG protein to its own promoter and recruits the NuRD complex, which deacetylates histones. Not required for establishement and maintenance of ESCs. Represses the transcription of a number of genes including GAST, ODC1 and VIM. Binds to the G-rich box in the enhancer region of these genes.</text>
</comment>
<dbReference type="FunFam" id="3.30.160.60:FF:000042">
    <property type="entry name" value="Zinc finger protein 148"/>
    <property type="match status" value="2"/>
</dbReference>
<keyword evidence="3" id="KW-0678">Repressor</keyword>
<evidence type="ECO:0000256" key="18">
    <source>
        <dbReference type="SAM" id="MobiDB-lite"/>
    </source>
</evidence>
<evidence type="ECO:0000313" key="20">
    <source>
        <dbReference type="EMBL" id="KAG7463963.1"/>
    </source>
</evidence>
<evidence type="ECO:0000256" key="10">
    <source>
        <dbReference type="ARBA" id="ARBA00022843"/>
    </source>
</evidence>
<evidence type="ECO:0000259" key="19">
    <source>
        <dbReference type="PROSITE" id="PS50157"/>
    </source>
</evidence>
<dbReference type="PANTHER" id="PTHR23235">
    <property type="entry name" value="KRUEPPEL-LIKE TRANSCRIPTION FACTOR"/>
    <property type="match status" value="1"/>
</dbReference>
<evidence type="ECO:0000256" key="6">
    <source>
        <dbReference type="ARBA" id="ARBA00022737"/>
    </source>
</evidence>
<keyword evidence="5" id="KW-0479">Metal-binding</keyword>
<keyword evidence="9" id="KW-0862">Zinc</keyword>